<dbReference type="Gene3D" id="2.180.10.10">
    <property type="entry name" value="RHS repeat-associated core"/>
    <property type="match status" value="7"/>
</dbReference>
<feature type="domain" description="Teneurin-like YD-shell" evidence="3">
    <location>
        <begin position="2509"/>
        <end position="2780"/>
    </location>
</feature>
<dbReference type="InterPro" id="IPR056823">
    <property type="entry name" value="TEN-like_YD-shell"/>
</dbReference>
<gene>
    <name evidence="4" type="ORF">ACFO3S_05405</name>
</gene>
<dbReference type="InterPro" id="IPR022385">
    <property type="entry name" value="Rhs_assc_core"/>
</dbReference>
<dbReference type="InterPro" id="IPR006530">
    <property type="entry name" value="YD"/>
</dbReference>
<dbReference type="InterPro" id="IPR050708">
    <property type="entry name" value="T6SS_VgrG/RHS"/>
</dbReference>
<protein>
    <submittedName>
        <fullName evidence="4">RHS repeat-associated core domain-containing protein</fullName>
    </submittedName>
</protein>
<dbReference type="NCBIfam" id="TIGR03696">
    <property type="entry name" value="Rhs_assc_core"/>
    <property type="match status" value="1"/>
</dbReference>
<feature type="domain" description="Teneurin-like YD-shell" evidence="3">
    <location>
        <begin position="2227"/>
        <end position="2373"/>
    </location>
</feature>
<evidence type="ECO:0000256" key="1">
    <source>
        <dbReference type="ARBA" id="ARBA00022737"/>
    </source>
</evidence>
<sequence length="3208" mass="359045">MNNVVGPKQQYNTMLSPVYLQNNKSEEHISTQNGELTLTQIDYVLPGRNGLDLEIKRIYKNDTSNVQEMKVKYLNGAWVDYVSSDMKTSSFNEDRYNLGIGMRFSFPMIEVRQNSDGTSTDFLHTENGDVYRLKADTMSGAPVLLPEGQTIKDVVVRYASAFSNGQTDGTSKFVMTDKAGKKTYFAADGRILGMVDRYGNTIKFEYTTLSYTIDGQTVNKRLISQITDTIGRVTTIEYKEDPSFTVGLIENPPYSASDSYKASQNPNNTDSGDLQGKFQVIVRLPGNKQIVYDKSAVLVSSSKHVMRTRLQRVFDADNHVKYHYWYEQPELGFTYMNGKNYAVYNRYENLVQIDYAKTNRIKRYAYNTYTKRLSSGSMQYRKIFEAEERIKKSYDASKSGFLDRFVTEIKNKTGYSYTNEPDGFGTSGYNEYNMAYLKDTYRYSTQIKELNGSTTTYTYDGLHQLIMKESKGHDHNETTTTEHDEMKLIKKKETVSLQVVDGKAQGASVKKIENYRYDEYGNLTNYTGPEATRDTNGYPLDSKHTVVYTYAYDKFHVLTSKTWNIDKITNSQILYDVDNKGNVIKETKVNVGDAANWTTIDYQYDSYGNVTQKKQNASGQSFVTNYEYGVDASGKDTKGAYLSKKYTVVDGIPLAHTYAYDFNTGNLTIEVDPNGNQTVYEYDVLSRVTQTNLPDGSLKKYVYQENPYADMNIQYTDPNGNQFSYTYDILGNLLQSMLQADGQMQTLTTYEYDAKGNKTKETDANGHSILYAYDSAYGLVRKTYKEKDTIDKGSIVVKYTILNDRDTPLLVTITDQDGYANKYYYDILNRLVKLEKTPDNSHFFSTIYSYNFVGDLLSETDARGGVTRYEYDYQSRRIKKIDTLGNETGYVYNALDQISQQAEPGGKMTRILYDAAGRETEQRVHENESTDYFYTKYSYDAAGNTVNVKKGQIVRGLDSVASDISYAYDSMNRVSDEYHKIDVGRKSHIHYRYDPNGNKTQELRYADAGENEFLAYTYDYDYAGRVKEESGTLRAAGGGSGDDVQGNYNKKYIYDDVGNLIEEHVDNGSGYDVTAYTYDYLNHVVEKKEPFTESSSFKYTTYKYDKRGNQVSATMTVQGQAATVSIAYDGLGRQTSTIDPLGNMTRFVYDENGNLIKKIDPRYMSQSTDQAPGIEYAYDALNRLVKTSVYDGTARTVTDYREYDGRGNLTLEADGEGYIESDPARSVGKKYVYNVLDKQTAFISAQTAEENRMNGTHKVTAEYTYDATGHVLSQTDALGNRTTNAYYLNGMLKETVYPDGKKELYDYDLTGKIRAAKTDRAGHTTKAYSNVFGKPYRINYPDGTSKILKYSSKGELTESVDQAGNRTLYNYDPSGNETSKREFIRTDGAYDIYKLTQKAYDEANRLIAQETLEARKPRGGSGETALSSGDKVQNTYDKAGRLIRVSGPFGREKDYEYDRAGNRVTEKQKVSDSYTDVKRFAYDVQSRLVSESTLVQTSGLEMQALAGAKFDNEYADRVLSTTSYMYYKNGLIKSKTDPNGNKTTFIFDADGKLTKQTDPLLAATEYRYDDNGNLIEQLDARGVSTRYEYDGLNRLIRQIAPAADGSDATTRYLFDAMGNLIKQISPNQYDPAKDTADQALTMIGTSYIYDNMNRWISTVSPDGDRLTYIRYDANGRVQKTVDGLRYTGNMEASQGIAYEYDGLGQLVKETDALGNATLYAYDVLGRLIRQIDANGNTTVYDYNPDGTLKSVAYADGGEVSFGYDKLGRKTVETDQLGNTTKYAYNGLGKQRTVTDPYGNTQEFKTDLAGNLISQKDKRGSVTLFKYDANHRMIEKRTPLEFDAGGNVVYAVETTVHDKVGNVIKQAITSSRDTSFIRETSYTYTDNNLLLTVSDNGGAYTKYAYDKNGNVVKKEMLRDKNLYDVEEFTYDNQDRKIADIRLVDEQNMADAASLANIAYLRDPAYPGQIRLITSYEYDLLGNKIKQIDPRAYAFAAEDTDNRDRYAVTYTYDALNRVDKIIRKQDGQDVYTQYTYDKAGNKIAVRNERGFVTTYAYDGLNRLITVTDSLNQSVTTQYDSAGNRIAVTNAKGDTMSFAYDKLNRLVTTTDAYGTIISVNVYDASGNVIKKIDAKGYLSASNDAARYGTLYTYDLANRLVQTVDPELAAKNNPALFQAAYRYNAAGERTEETDALGNKMAFAYDAAGRLVQVTDPLGIATTYGYDNAGNKLYMTDGRGKTIEYAYGAFGLLTQVTNADRKTIEYSYDLGLNLAVMIDRNGNHTRYTYDNRNLLLTKTVDETGDRISYTYDENGNRASMTDASGTSSYSYDSNDKLLEVVKNGSVQLAYTYDAVGNVSTVTDQTGFVTTYTYDQSSRMSTVVFHGKTVAYAYDPNGNRTSISYEGGVKESYTYDKNNQLLTLTNQAPGGSVISQYSYTYDYVGKQLSKTDGLGTTNYLYDEAGRILKVEAPGKTTIYAYDGAGNRQTLNETYASDQLSGYVDPNTKQALPYRLMKSQYVYSNANELLKLVETMYDDNNKEVLSKTTDYLYDNNGNQLRAKVSFVLPYNSGKRQATDGSLFGDDVAGDISALIESVSNTFDGFNRLVKTEKIKGGNRSTVTFVYDGNDLRTQKVARNSEDGYAEKITNYIYDRQHVILETDAAGARAVRYVHGINYIARIDASNKLSYYLFNGHGDVVQTVSEAGEVENQYDYDIFGNPTLTIEMYAASIRYAGEFFDAETGLYYLRARYYDPYIGRFISEDTYEGKINDPLSLNRYTYAHNDPIMYVDPTGHWVESDSKLNKEAQAKIIALTSAYYKATSAGERTAIKQQAEYIRDQSASYASVVTPLVFQTKAIETVVSKAVDSRGYMTSKEWEKATQSAGMKITSTPSASASSGSTSTSTTTIIGRTNLTVDSKNIVTTNKETKEVTSAASAKISLSYNVTEKEAKFVQSMASPDISLEQVLVALDFMKNNNGNMTKDGLKLAGMDYQKGLFGTSYGDNISSIEMAYELSNKGFTMTEAEMLYQREVQSKNLAMAFGAMAVRATSSGFTINSGRLTKPSEITIKAPVPKQPTPQLTKPTAGDNIGSNLRAQSAGNAGWSMSRGGDVINGRKYSEHALERMAPNTIEVRAELTTRAKQSAASKGLQPGSKEYNDYVKKYVDPRGIPPSAVEDTIQNGTKTAGNTAGTTVHRCVDVNVVTNSNGDVITVIPK</sequence>
<dbReference type="NCBIfam" id="TIGR01643">
    <property type="entry name" value="YD_repeat_2x"/>
    <property type="match status" value="14"/>
</dbReference>
<reference evidence="5" key="1">
    <citation type="journal article" date="2019" name="Int. J. Syst. Evol. Microbiol.">
        <title>The Global Catalogue of Microorganisms (GCM) 10K type strain sequencing project: providing services to taxonomists for standard genome sequencing and annotation.</title>
        <authorList>
            <consortium name="The Broad Institute Genomics Platform"/>
            <consortium name="The Broad Institute Genome Sequencing Center for Infectious Disease"/>
            <person name="Wu L."/>
            <person name="Ma J."/>
        </authorList>
    </citation>
    <scope>NUCLEOTIDE SEQUENCE [LARGE SCALE GENOMIC DNA]</scope>
    <source>
        <strain evidence="5">CCUG 49571</strain>
    </source>
</reference>
<dbReference type="Gene3D" id="3.90.930.1">
    <property type="match status" value="1"/>
</dbReference>
<feature type="region of interest" description="Disordered" evidence="2">
    <location>
        <begin position="2875"/>
        <end position="2897"/>
    </location>
</feature>
<dbReference type="Pfam" id="PF25023">
    <property type="entry name" value="TEN_YD-shell"/>
    <property type="match status" value="3"/>
</dbReference>
<dbReference type="RefSeq" id="WP_378093087.1">
    <property type="nucleotide sequence ID" value="NZ_JBHSEP010000002.1"/>
</dbReference>
<name>A0ABV9F9Z5_9BACL</name>
<keyword evidence="5" id="KW-1185">Reference proteome</keyword>
<evidence type="ECO:0000259" key="3">
    <source>
        <dbReference type="Pfam" id="PF25023"/>
    </source>
</evidence>
<evidence type="ECO:0000256" key="2">
    <source>
        <dbReference type="SAM" id="MobiDB-lite"/>
    </source>
</evidence>
<feature type="domain" description="Teneurin-like YD-shell" evidence="3">
    <location>
        <begin position="1259"/>
        <end position="1623"/>
    </location>
</feature>
<comment type="caution">
    <text evidence="4">The sequence shown here is derived from an EMBL/GenBank/DDBJ whole genome shotgun (WGS) entry which is preliminary data.</text>
</comment>
<proteinExistence type="predicted"/>
<evidence type="ECO:0000313" key="4">
    <source>
        <dbReference type="EMBL" id="MFC4597667.1"/>
    </source>
</evidence>
<dbReference type="PANTHER" id="PTHR32305">
    <property type="match status" value="1"/>
</dbReference>
<feature type="compositionally biased region" description="Low complexity" evidence="2">
    <location>
        <begin position="2882"/>
        <end position="2897"/>
    </location>
</feature>
<organism evidence="4 5">
    <name type="scientific">Cohnella hongkongensis</name>
    <dbReference type="NCBI Taxonomy" id="178337"/>
    <lineage>
        <taxon>Bacteria</taxon>
        <taxon>Bacillati</taxon>
        <taxon>Bacillota</taxon>
        <taxon>Bacilli</taxon>
        <taxon>Bacillales</taxon>
        <taxon>Paenibacillaceae</taxon>
        <taxon>Cohnella</taxon>
    </lineage>
</organism>
<dbReference type="PANTHER" id="PTHR32305:SF15">
    <property type="entry name" value="PROTEIN RHSA-RELATED"/>
    <property type="match status" value="1"/>
</dbReference>
<dbReference type="Pfam" id="PF05593">
    <property type="entry name" value="RHS_repeat"/>
    <property type="match status" value="6"/>
</dbReference>
<dbReference type="InterPro" id="IPR031325">
    <property type="entry name" value="RHS_repeat"/>
</dbReference>
<keyword evidence="1" id="KW-0677">Repeat</keyword>
<dbReference type="Proteomes" id="UP001596028">
    <property type="component" value="Unassembled WGS sequence"/>
</dbReference>
<evidence type="ECO:0000313" key="5">
    <source>
        <dbReference type="Proteomes" id="UP001596028"/>
    </source>
</evidence>
<accession>A0ABV9F9Z5</accession>
<dbReference type="EMBL" id="JBHSEP010000002">
    <property type="protein sequence ID" value="MFC4597667.1"/>
    <property type="molecule type" value="Genomic_DNA"/>
</dbReference>